<organism evidence="4">
    <name type="scientific">Sarcoptes scabiei</name>
    <name type="common">Itch mite</name>
    <name type="synonym">Acarus scabiei</name>
    <dbReference type="NCBI Taxonomy" id="52283"/>
    <lineage>
        <taxon>Eukaryota</taxon>
        <taxon>Metazoa</taxon>
        <taxon>Ecdysozoa</taxon>
        <taxon>Arthropoda</taxon>
        <taxon>Chelicerata</taxon>
        <taxon>Arachnida</taxon>
        <taxon>Acari</taxon>
        <taxon>Acariformes</taxon>
        <taxon>Sarcoptiformes</taxon>
        <taxon>Astigmata</taxon>
        <taxon>Psoroptidia</taxon>
        <taxon>Sarcoptoidea</taxon>
        <taxon>Sarcoptidae</taxon>
        <taxon>Sarcoptinae</taxon>
        <taxon>Sarcoptes</taxon>
    </lineage>
</organism>
<keyword evidence="2" id="KW-0378">Hydrolase</keyword>
<keyword evidence="3" id="KW-0732">Signal</keyword>
<dbReference type="EMBL" id="WVUK01000056">
    <property type="protein sequence ID" value="KAF7493426.1"/>
    <property type="molecule type" value="Genomic_DNA"/>
</dbReference>
<dbReference type="PROSITE" id="PS51257">
    <property type="entry name" value="PROKAR_LIPOPROTEIN"/>
    <property type="match status" value="1"/>
</dbReference>
<evidence type="ECO:0000256" key="3">
    <source>
        <dbReference type="SAM" id="SignalP"/>
    </source>
</evidence>
<feature type="chain" id="PRO_5038259501" evidence="3">
    <location>
        <begin position="25"/>
        <end position="411"/>
    </location>
</feature>
<evidence type="ECO:0000313" key="4">
    <source>
        <dbReference type="EMBL" id="KAF7493426.1"/>
    </source>
</evidence>
<reference evidence="5" key="3">
    <citation type="submission" date="2022-06" db="UniProtKB">
        <authorList>
            <consortium name="EnsemblMetazoa"/>
        </authorList>
    </citation>
    <scope>IDENTIFICATION</scope>
</reference>
<evidence type="ECO:0000256" key="2">
    <source>
        <dbReference type="ARBA" id="ARBA00022801"/>
    </source>
</evidence>
<dbReference type="CDD" id="cd09121">
    <property type="entry name" value="PLDc_DNaseII_2"/>
    <property type="match status" value="1"/>
</dbReference>
<sequence>MIVKEILIWISVFRSLSILPTILSLSCVDDRGRSIDYFIGYKIPKLEKSADNLIQKGYRYLYIGPDSGSAWTQSKHSIAEENSILGATLRPILTNNQKYNLVVYNDQKPPSKFIEICFQVVLILLLLVRTRGTSTRAHAKGIVAIYGTKGFWLIHTIPQFPIIDSKYEYPKRSLNNGQIFMCISITIDDVGTIESIGKHLLLMQPNIYQLNLTDSFTRKFPLFKDLNDRKKGSTRSTQIVDSIHSIKRKQFIIFSKNKRYNQDLYSGLIAPYFNEDFLAQTWRNGAGEMLNSNCKDNHKVMNIESVKIDDSTKWQYREDHAKWAISSQKSGNRIICIADINRMRSQFSRGGGSVCLKDSNMWKSFHSIINDVEGCPLNNFSRLSPLDWIQSLSGRVWRKIEESTQKCRIKS</sequence>
<proteinExistence type="inferred from homology"/>
<dbReference type="CDD" id="cd09120">
    <property type="entry name" value="PLDc_DNaseII_1"/>
    <property type="match status" value="1"/>
</dbReference>
<dbReference type="OrthoDB" id="10261598at2759"/>
<dbReference type="EnsemblMetazoa" id="SSS_6958s_mrna">
    <property type="protein sequence ID" value="KAF7493426.1"/>
    <property type="gene ID" value="SSS_6958"/>
</dbReference>
<reference evidence="4" key="2">
    <citation type="submission" date="2020-01" db="EMBL/GenBank/DDBJ databases">
        <authorList>
            <person name="Korhonen P.K.K."/>
            <person name="Guangxu M.G."/>
            <person name="Wang T.W."/>
            <person name="Stroehlein A.J.S."/>
            <person name="Young N.D."/>
            <person name="Ang C.-S.A."/>
            <person name="Fernando D.W.F."/>
            <person name="Lu H.L."/>
            <person name="Taylor S.T."/>
            <person name="Ehtesham M.E.M."/>
            <person name="Najaraj S.H.N."/>
            <person name="Harsha G.H.G."/>
            <person name="Madugundu A.M."/>
            <person name="Renuse S.R."/>
            <person name="Holt D.H."/>
            <person name="Pandey A.P."/>
            <person name="Papenfuss A.P."/>
            <person name="Gasser R.B.G."/>
            <person name="Fischer K.F."/>
        </authorList>
    </citation>
    <scope>NUCLEOTIDE SEQUENCE</scope>
    <source>
        <strain evidence="4">SSS_KF_BRIS2020</strain>
    </source>
</reference>
<feature type="signal peptide" evidence="3">
    <location>
        <begin position="1"/>
        <end position="24"/>
    </location>
</feature>
<gene>
    <name evidence="4" type="ORF">SSS_6958</name>
</gene>
<dbReference type="PANTHER" id="PTHR10858">
    <property type="entry name" value="DEOXYRIBONUCLEASE II"/>
    <property type="match status" value="1"/>
</dbReference>
<reference evidence="6" key="1">
    <citation type="journal article" date="2020" name="PLoS Negl. Trop. Dis.">
        <title>High-quality nuclear genome for Sarcoptes scabiei-A critical resource for a neglected parasite.</title>
        <authorList>
            <person name="Korhonen P.K."/>
            <person name="Gasser R.B."/>
            <person name="Ma G."/>
            <person name="Wang T."/>
            <person name="Stroehlein A.J."/>
            <person name="Young N.D."/>
            <person name="Ang C.S."/>
            <person name="Fernando D.D."/>
            <person name="Lu H.C."/>
            <person name="Taylor S."/>
            <person name="Reynolds S.L."/>
            <person name="Mofiz E."/>
            <person name="Najaraj S.H."/>
            <person name="Gowda H."/>
            <person name="Madugundu A."/>
            <person name="Renuse S."/>
            <person name="Holt D."/>
            <person name="Pandey A."/>
            <person name="Papenfuss A.T."/>
            <person name="Fischer K."/>
        </authorList>
    </citation>
    <scope>NUCLEOTIDE SEQUENCE [LARGE SCALE GENOMIC DNA]</scope>
</reference>
<evidence type="ECO:0000313" key="6">
    <source>
        <dbReference type="Proteomes" id="UP000070412"/>
    </source>
</evidence>
<protein>
    <submittedName>
        <fullName evidence="4">Plancitoxin-1</fullName>
    </submittedName>
</protein>
<dbReference type="Pfam" id="PF03265">
    <property type="entry name" value="DNase_II"/>
    <property type="match status" value="1"/>
</dbReference>
<comment type="similarity">
    <text evidence="1">Belongs to the DNase II family.</text>
</comment>
<keyword evidence="6" id="KW-1185">Reference proteome</keyword>
<dbReference type="InterPro" id="IPR004947">
    <property type="entry name" value="DNase_II"/>
</dbReference>
<dbReference type="Proteomes" id="UP000070412">
    <property type="component" value="Unassembled WGS sequence"/>
</dbReference>
<dbReference type="GO" id="GO:0004531">
    <property type="term" value="F:deoxyribonuclease II activity"/>
    <property type="evidence" value="ECO:0007669"/>
    <property type="project" value="InterPro"/>
</dbReference>
<dbReference type="PANTHER" id="PTHR10858:SF23">
    <property type="entry name" value="DEOXYRIBONUCLEASE II"/>
    <property type="match status" value="1"/>
</dbReference>
<name>A0A834VE28_SARSC</name>
<dbReference type="GO" id="GO:0006309">
    <property type="term" value="P:apoptotic DNA fragmentation"/>
    <property type="evidence" value="ECO:0007669"/>
    <property type="project" value="TreeGrafter"/>
</dbReference>
<accession>A0A834VE28</accession>
<evidence type="ECO:0000313" key="5">
    <source>
        <dbReference type="EnsemblMetazoa" id="KAF7493426.1"/>
    </source>
</evidence>
<evidence type="ECO:0000256" key="1">
    <source>
        <dbReference type="ARBA" id="ARBA00007527"/>
    </source>
</evidence>
<dbReference type="AlphaFoldDB" id="A0A834VE28"/>